<feature type="region of interest" description="Disordered" evidence="2">
    <location>
        <begin position="1"/>
        <end position="25"/>
    </location>
</feature>
<reference evidence="3" key="1">
    <citation type="journal article" date="2019" name="Beilstein J. Org. Chem.">
        <title>Nanangenines: drimane sesquiterpenoids as the dominant metabolite cohort of a novel Australian fungus, Aspergillus nanangensis.</title>
        <authorList>
            <person name="Lacey H.J."/>
            <person name="Gilchrist C.L.M."/>
            <person name="Crombie A."/>
            <person name="Kalaitzis J.A."/>
            <person name="Vuong D."/>
            <person name="Rutledge P.J."/>
            <person name="Turner P."/>
            <person name="Pitt J.I."/>
            <person name="Lacey E."/>
            <person name="Chooi Y.H."/>
            <person name="Piggott A.M."/>
        </authorList>
    </citation>
    <scope>NUCLEOTIDE SEQUENCE</scope>
    <source>
        <strain evidence="3">MST-FP2251</strain>
    </source>
</reference>
<dbReference type="AlphaFoldDB" id="A0AAD4CD19"/>
<feature type="coiled-coil region" evidence="1">
    <location>
        <begin position="73"/>
        <end position="100"/>
    </location>
</feature>
<protein>
    <submittedName>
        <fullName evidence="3">Uncharacterized protein</fullName>
    </submittedName>
</protein>
<evidence type="ECO:0000313" key="3">
    <source>
        <dbReference type="EMBL" id="KAF9884210.1"/>
    </source>
</evidence>
<comment type="caution">
    <text evidence="3">The sequence shown here is derived from an EMBL/GenBank/DDBJ whole genome shotgun (WGS) entry which is preliminary data.</text>
</comment>
<organism evidence="3 4">
    <name type="scientific">Aspergillus nanangensis</name>
    <dbReference type="NCBI Taxonomy" id="2582783"/>
    <lineage>
        <taxon>Eukaryota</taxon>
        <taxon>Fungi</taxon>
        <taxon>Dikarya</taxon>
        <taxon>Ascomycota</taxon>
        <taxon>Pezizomycotina</taxon>
        <taxon>Eurotiomycetes</taxon>
        <taxon>Eurotiomycetidae</taxon>
        <taxon>Eurotiales</taxon>
        <taxon>Aspergillaceae</taxon>
        <taxon>Aspergillus</taxon>
        <taxon>Aspergillus subgen. Circumdati</taxon>
    </lineage>
</organism>
<name>A0AAD4CD19_ASPNN</name>
<accession>A0AAD4CD19</accession>
<evidence type="ECO:0000313" key="4">
    <source>
        <dbReference type="Proteomes" id="UP001194746"/>
    </source>
</evidence>
<dbReference type="EMBL" id="VCAU01000130">
    <property type="protein sequence ID" value="KAF9884210.1"/>
    <property type="molecule type" value="Genomic_DNA"/>
</dbReference>
<evidence type="ECO:0000256" key="2">
    <source>
        <dbReference type="SAM" id="MobiDB-lite"/>
    </source>
</evidence>
<dbReference type="SUPFAM" id="SSF46966">
    <property type="entry name" value="Spectrin repeat"/>
    <property type="match status" value="1"/>
</dbReference>
<reference evidence="3" key="2">
    <citation type="submission" date="2020-02" db="EMBL/GenBank/DDBJ databases">
        <authorList>
            <person name="Gilchrist C.L.M."/>
            <person name="Chooi Y.-H."/>
        </authorList>
    </citation>
    <scope>NUCLEOTIDE SEQUENCE</scope>
    <source>
        <strain evidence="3">MST-FP2251</strain>
    </source>
</reference>
<gene>
    <name evidence="3" type="ORF">FE257_002201</name>
</gene>
<evidence type="ECO:0000256" key="1">
    <source>
        <dbReference type="SAM" id="Coils"/>
    </source>
</evidence>
<dbReference type="Proteomes" id="UP001194746">
    <property type="component" value="Unassembled WGS sequence"/>
</dbReference>
<keyword evidence="1" id="KW-0175">Coiled coil</keyword>
<proteinExistence type="predicted"/>
<sequence length="143" mass="15926">MRDNSFRFSPYPVGHAPNGFADAQKHARKAIPLPRPAGSKRPFDQLAQLEARVAHLETSRAAREPIGESPETIEMLKSQNQELKQNVKELRGLMDSLKRLQQVVKLNTLADAEDIKSDAVPDPDPVPTEGTEFDFFNLPSIVP</sequence>
<keyword evidence="4" id="KW-1185">Reference proteome</keyword>